<accession>A0A7T2ZYN4</accession>
<dbReference type="RefSeq" id="WP_038804337.1">
    <property type="nucleotide sequence ID" value="NZ_CP065707.1"/>
</dbReference>
<keyword evidence="1" id="KW-0812">Transmembrane</keyword>
<dbReference type="AlphaFoldDB" id="A0A7T2ZYN4"/>
<protein>
    <submittedName>
        <fullName evidence="2">Uncharacterized protein</fullName>
    </submittedName>
</protein>
<evidence type="ECO:0000313" key="2">
    <source>
        <dbReference type="EMBL" id="QPT02238.1"/>
    </source>
</evidence>
<dbReference type="Proteomes" id="UP000595086">
    <property type="component" value="Chromosome"/>
</dbReference>
<sequence>MKRKNYIIFIRHLRKIKGPIEFYEYIADSKFGRAAIYLSLLVCAPFIALLFPIAYIEHCIYKTIFIRECIKNKWCLREHFEDVIDIRKIESEELEDNGRFKEKS</sequence>
<name>A0A7T2ZYN4_STROR</name>
<reference evidence="2 3" key="1">
    <citation type="submission" date="2020-12" db="EMBL/GenBank/DDBJ databases">
        <title>FDA dAtabase for Regulatory Grade micrObial Sequences (FDA-ARGOS): Supporting development and validation of Infectious Disease Dx tests.</title>
        <authorList>
            <person name="Sproer C."/>
            <person name="Gronow S."/>
            <person name="Severitt S."/>
            <person name="Schroder I."/>
            <person name="Tallon L."/>
            <person name="Sadzewicz L."/>
            <person name="Zhao X."/>
            <person name="Boylan J."/>
            <person name="Ott S."/>
            <person name="Bowen H."/>
            <person name="Vavikolanu K."/>
            <person name="Mehta A."/>
            <person name="Aluvathingal J."/>
            <person name="Nadendla S."/>
            <person name="Lowell S."/>
            <person name="Myers T."/>
            <person name="Yan Y."/>
            <person name="Sichtig H."/>
        </authorList>
    </citation>
    <scope>NUCLEOTIDE SEQUENCE [LARGE SCALE GENOMIC DNA]</scope>
    <source>
        <strain evidence="2 3">FDAARGOS_885</strain>
    </source>
</reference>
<keyword evidence="1" id="KW-0472">Membrane</keyword>
<keyword evidence="1" id="KW-1133">Transmembrane helix</keyword>
<evidence type="ECO:0000313" key="3">
    <source>
        <dbReference type="Proteomes" id="UP000595086"/>
    </source>
</evidence>
<dbReference type="EMBL" id="CP065707">
    <property type="protein sequence ID" value="QPT02238.1"/>
    <property type="molecule type" value="Genomic_DNA"/>
</dbReference>
<feature type="transmembrane region" description="Helical" evidence="1">
    <location>
        <begin position="34"/>
        <end position="56"/>
    </location>
</feature>
<proteinExistence type="predicted"/>
<gene>
    <name evidence="2" type="ORF">I6G42_02155</name>
</gene>
<organism evidence="2 3">
    <name type="scientific">Streptococcus oralis</name>
    <dbReference type="NCBI Taxonomy" id="1303"/>
    <lineage>
        <taxon>Bacteria</taxon>
        <taxon>Bacillati</taxon>
        <taxon>Bacillota</taxon>
        <taxon>Bacilli</taxon>
        <taxon>Lactobacillales</taxon>
        <taxon>Streptococcaceae</taxon>
        <taxon>Streptococcus</taxon>
    </lineage>
</organism>
<evidence type="ECO:0000256" key="1">
    <source>
        <dbReference type="SAM" id="Phobius"/>
    </source>
</evidence>